<name>A0A7K6DFU1_9PASS</name>
<sequence length="96" mass="11364">TVPEENKDDVSLLNEDVEKEQDSSPEKELTDEAKEDKDDQEEDFGLWMCQVQTFFTTKLFPAFQHELALREKMKEKEKEDEELAELRKIEAEELAR</sequence>
<evidence type="ECO:0000313" key="3">
    <source>
        <dbReference type="Proteomes" id="UP000571324"/>
    </source>
</evidence>
<evidence type="ECO:0000313" key="2">
    <source>
        <dbReference type="EMBL" id="NWV25057.1"/>
    </source>
</evidence>
<feature type="region of interest" description="Disordered" evidence="1">
    <location>
        <begin position="1"/>
        <end position="41"/>
    </location>
</feature>
<feature type="non-terminal residue" evidence="2">
    <location>
        <position position="1"/>
    </location>
</feature>
<reference evidence="2 3" key="1">
    <citation type="submission" date="2019-09" db="EMBL/GenBank/DDBJ databases">
        <title>Bird 10,000 Genomes (B10K) Project - Family phase.</title>
        <authorList>
            <person name="Zhang G."/>
        </authorList>
    </citation>
    <scope>NUCLEOTIDE SEQUENCE [LARGE SCALE GENOMIC DNA]</scope>
    <source>
        <strain evidence="2">B10K-DU-029-52</strain>
    </source>
</reference>
<feature type="non-terminal residue" evidence="2">
    <location>
        <position position="96"/>
    </location>
</feature>
<dbReference type="AlphaFoldDB" id="A0A7K6DFU1"/>
<evidence type="ECO:0000256" key="1">
    <source>
        <dbReference type="SAM" id="MobiDB-lite"/>
    </source>
</evidence>
<organism evidence="2 3">
    <name type="scientific">Origma solitaria</name>
    <dbReference type="NCBI Taxonomy" id="720586"/>
    <lineage>
        <taxon>Eukaryota</taxon>
        <taxon>Metazoa</taxon>
        <taxon>Chordata</taxon>
        <taxon>Craniata</taxon>
        <taxon>Vertebrata</taxon>
        <taxon>Euteleostomi</taxon>
        <taxon>Archelosauria</taxon>
        <taxon>Archosauria</taxon>
        <taxon>Dinosauria</taxon>
        <taxon>Saurischia</taxon>
        <taxon>Theropoda</taxon>
        <taxon>Coelurosauria</taxon>
        <taxon>Aves</taxon>
        <taxon>Neognathae</taxon>
        <taxon>Neoaves</taxon>
        <taxon>Telluraves</taxon>
        <taxon>Australaves</taxon>
        <taxon>Passeriformes</taxon>
        <taxon>Meliphagoidea</taxon>
        <taxon>Acanthizidae</taxon>
        <taxon>Origma</taxon>
    </lineage>
</organism>
<feature type="compositionally biased region" description="Basic and acidic residues" evidence="1">
    <location>
        <begin position="20"/>
        <end position="37"/>
    </location>
</feature>
<gene>
    <name evidence="2" type="primary">Rsph10b</name>
    <name evidence="2" type="ORF">ORISOL_R07711</name>
</gene>
<dbReference type="Proteomes" id="UP000571324">
    <property type="component" value="Unassembled WGS sequence"/>
</dbReference>
<keyword evidence="3" id="KW-1185">Reference proteome</keyword>
<feature type="compositionally biased region" description="Basic and acidic residues" evidence="1">
    <location>
        <begin position="1"/>
        <end position="10"/>
    </location>
</feature>
<protein>
    <submittedName>
        <fullName evidence="2">RS10B protein</fullName>
    </submittedName>
</protein>
<dbReference type="OrthoDB" id="294378at2759"/>
<dbReference type="EMBL" id="VZRL01004409">
    <property type="protein sequence ID" value="NWV25057.1"/>
    <property type="molecule type" value="Genomic_DNA"/>
</dbReference>
<comment type="caution">
    <text evidence="2">The sequence shown here is derived from an EMBL/GenBank/DDBJ whole genome shotgun (WGS) entry which is preliminary data.</text>
</comment>
<accession>A0A7K6DFU1</accession>
<proteinExistence type="predicted"/>